<reference evidence="4 5" key="1">
    <citation type="journal article" date="2020" name="bioRxiv">
        <title>Metabolic contributions of an alphaproteobacterial endosymbiont in the apicomplexan Cardiosporidium cionae.</title>
        <authorList>
            <person name="Hunter E.S."/>
            <person name="Paight C.J."/>
            <person name="Lane C.E."/>
        </authorList>
    </citation>
    <scope>NUCLEOTIDE SEQUENCE [LARGE SCALE GENOMIC DNA]</scope>
    <source>
        <strain evidence="4">ESH_2018</strain>
    </source>
</reference>
<dbReference type="Proteomes" id="UP000823046">
    <property type="component" value="Unassembled WGS sequence"/>
</dbReference>
<dbReference type="InterPro" id="IPR035979">
    <property type="entry name" value="RBD_domain_sf"/>
</dbReference>
<dbReference type="EMBL" id="JADAQX010001192">
    <property type="protein sequence ID" value="KAF8817938.1"/>
    <property type="molecule type" value="Genomic_DNA"/>
</dbReference>
<gene>
    <name evidence="4" type="ORF">IE077_000389</name>
</gene>
<dbReference type="Gene3D" id="3.30.70.330">
    <property type="match status" value="2"/>
</dbReference>
<evidence type="ECO:0000256" key="1">
    <source>
        <dbReference type="PROSITE-ProRule" id="PRU00176"/>
    </source>
</evidence>
<feature type="compositionally biased region" description="Basic residues" evidence="2">
    <location>
        <begin position="8"/>
        <end position="24"/>
    </location>
</feature>
<evidence type="ECO:0000313" key="4">
    <source>
        <dbReference type="EMBL" id="KAF8817938.1"/>
    </source>
</evidence>
<feature type="domain" description="RRM" evidence="3">
    <location>
        <begin position="112"/>
        <end position="188"/>
    </location>
</feature>
<sequence length="333" mass="35419">MCPSHNGIRGRRRERSRSRSKSRGSRSQSRSREERRAEIRRRRTGWDTGTEKSTTPDVTTSLASFTGGIGFSTSGVPAVTQCNTLSSPSADTQGAQLSSNALAIAYQKRAMCRIYVGSLDYYLTVEEIKRVFQAFGTIVAVDMPKEGDRSKGFCFVEFSTPESAEMSLSAMQGFLLKGRSIKVGRPSAVGIPLPPAANLASAVGGNSLVPSQAGALAAAAVLSSKANCTVDINAILQKSGASGITNLASLTSPQATTDPTVPSPSRIYVGNVPFSFTGADLEKIFNVFGKILSCYLLPNNENPGTHRGYGFIDFTEPSHAKLAIDTMNGFKVA</sequence>
<dbReference type="PANTHER" id="PTHR47330">
    <property type="entry name" value="POLY(U)-BINDING-SPLICING FACTOR PUF60-B-RELATED"/>
    <property type="match status" value="1"/>
</dbReference>
<dbReference type="SUPFAM" id="SSF54928">
    <property type="entry name" value="RNA-binding domain, RBD"/>
    <property type="match status" value="1"/>
</dbReference>
<evidence type="ECO:0000313" key="5">
    <source>
        <dbReference type="Proteomes" id="UP000823046"/>
    </source>
</evidence>
<feature type="non-terminal residue" evidence="4">
    <location>
        <position position="333"/>
    </location>
</feature>
<dbReference type="PROSITE" id="PS50102">
    <property type="entry name" value="RRM"/>
    <property type="match status" value="2"/>
</dbReference>
<feature type="region of interest" description="Disordered" evidence="2">
    <location>
        <begin position="1"/>
        <end position="59"/>
    </location>
</feature>
<feature type="domain" description="RRM" evidence="3">
    <location>
        <begin position="265"/>
        <end position="333"/>
    </location>
</feature>
<dbReference type="InterPro" id="IPR012677">
    <property type="entry name" value="Nucleotide-bd_a/b_plait_sf"/>
</dbReference>
<accession>A0ABQ7J4C8</accession>
<evidence type="ECO:0000259" key="3">
    <source>
        <dbReference type="PROSITE" id="PS50102"/>
    </source>
</evidence>
<evidence type="ECO:0000256" key="2">
    <source>
        <dbReference type="SAM" id="MobiDB-lite"/>
    </source>
</evidence>
<dbReference type="PANTHER" id="PTHR47330:SF1">
    <property type="entry name" value="POLY(U)-BINDING-SPLICING FACTOR PUF60"/>
    <property type="match status" value="1"/>
</dbReference>
<keyword evidence="5" id="KW-1185">Reference proteome</keyword>
<proteinExistence type="predicted"/>
<name>A0ABQ7J4C8_9APIC</name>
<comment type="caution">
    <text evidence="4">The sequence shown here is derived from an EMBL/GenBank/DDBJ whole genome shotgun (WGS) entry which is preliminary data.</text>
</comment>
<organism evidence="4 5">
    <name type="scientific">Cardiosporidium cionae</name>
    <dbReference type="NCBI Taxonomy" id="476202"/>
    <lineage>
        <taxon>Eukaryota</taxon>
        <taxon>Sar</taxon>
        <taxon>Alveolata</taxon>
        <taxon>Apicomplexa</taxon>
        <taxon>Aconoidasida</taxon>
        <taxon>Nephromycida</taxon>
        <taxon>Cardiosporidium</taxon>
    </lineage>
</organism>
<dbReference type="Pfam" id="PF00076">
    <property type="entry name" value="RRM_1"/>
    <property type="match status" value="2"/>
</dbReference>
<keyword evidence="1" id="KW-0694">RNA-binding</keyword>
<protein>
    <submittedName>
        <fullName evidence="4">Rna recognition motif-containing protein</fullName>
    </submittedName>
</protein>
<dbReference type="SMART" id="SM00360">
    <property type="entry name" value="RRM"/>
    <property type="match status" value="2"/>
</dbReference>
<dbReference type="InterPro" id="IPR051974">
    <property type="entry name" value="PUF60_regulator"/>
</dbReference>
<dbReference type="InterPro" id="IPR000504">
    <property type="entry name" value="RRM_dom"/>
</dbReference>